<comment type="caution">
    <text evidence="14">The sequence shown here is derived from an EMBL/GenBank/DDBJ whole genome shotgun (WGS) entry which is preliminary data.</text>
</comment>
<keyword evidence="10" id="KW-0812">Transmembrane</keyword>
<feature type="signal peptide" evidence="11">
    <location>
        <begin position="1"/>
        <end position="21"/>
    </location>
</feature>
<dbReference type="SUPFAM" id="SSF49464">
    <property type="entry name" value="Carboxypeptidase regulatory domain-like"/>
    <property type="match status" value="2"/>
</dbReference>
<feature type="transmembrane region" description="Helical" evidence="10">
    <location>
        <begin position="901"/>
        <end position="924"/>
    </location>
</feature>
<keyword evidence="10" id="KW-1133">Transmembrane helix</keyword>
<evidence type="ECO:0000256" key="3">
    <source>
        <dbReference type="ARBA" id="ARBA00022645"/>
    </source>
</evidence>
<dbReference type="PANTHER" id="PTHR11532:SF73">
    <property type="entry name" value="CARBOXYPEPTIDASE D"/>
    <property type="match status" value="1"/>
</dbReference>
<dbReference type="PROSITE" id="PS00132">
    <property type="entry name" value="CARBOXYPEPT_ZN_1"/>
    <property type="match status" value="2"/>
</dbReference>
<evidence type="ECO:0000256" key="10">
    <source>
        <dbReference type="SAM" id="Phobius"/>
    </source>
</evidence>
<evidence type="ECO:0000256" key="6">
    <source>
        <dbReference type="ARBA" id="ARBA00022801"/>
    </source>
</evidence>
<dbReference type="PROSITE" id="PS52035">
    <property type="entry name" value="PEPTIDASE_M14"/>
    <property type="match status" value="2"/>
</dbReference>
<evidence type="ECO:0000259" key="12">
    <source>
        <dbReference type="PROSITE" id="PS52035"/>
    </source>
</evidence>
<dbReference type="GO" id="GO:0008270">
    <property type="term" value="F:zinc ion binding"/>
    <property type="evidence" value="ECO:0007669"/>
    <property type="project" value="InterPro"/>
</dbReference>
<feature type="active site" description="Proton donor/acceptor" evidence="9">
    <location>
        <position position="756"/>
    </location>
</feature>
<dbReference type="Gene3D" id="2.60.40.1120">
    <property type="entry name" value="Carboxypeptidase-like, regulatory domain"/>
    <property type="match status" value="2"/>
</dbReference>
<keyword evidence="6" id="KW-0378">Hydrolase</keyword>
<feature type="domain" description="Peptidase M14" evidence="12">
    <location>
        <begin position="471"/>
        <end position="786"/>
    </location>
</feature>
<dbReference type="CDD" id="cd03858">
    <property type="entry name" value="M14_CP_N-E_like"/>
    <property type="match status" value="1"/>
</dbReference>
<evidence type="ECO:0000256" key="1">
    <source>
        <dbReference type="ARBA" id="ARBA00001947"/>
    </source>
</evidence>
<keyword evidence="10" id="KW-0472">Membrane</keyword>
<evidence type="ECO:0000256" key="11">
    <source>
        <dbReference type="SAM" id="SignalP"/>
    </source>
</evidence>
<dbReference type="GO" id="GO:0006518">
    <property type="term" value="P:peptide metabolic process"/>
    <property type="evidence" value="ECO:0007669"/>
    <property type="project" value="TreeGrafter"/>
</dbReference>
<dbReference type="SUPFAM" id="SSF53187">
    <property type="entry name" value="Zn-dependent exopeptidases"/>
    <property type="match status" value="2"/>
</dbReference>
<keyword evidence="11" id="KW-0732">Signal</keyword>
<dbReference type="FunFam" id="3.40.630.10:FF:000020">
    <property type="entry name" value="Carboxypeptidase D"/>
    <property type="match status" value="2"/>
</dbReference>
<dbReference type="EMBL" id="CAJNOK010013207">
    <property type="protein sequence ID" value="CAF1179851.1"/>
    <property type="molecule type" value="Genomic_DNA"/>
</dbReference>
<dbReference type="InterPro" id="IPR050753">
    <property type="entry name" value="Peptidase_M14_domain"/>
</dbReference>
<evidence type="ECO:0000256" key="5">
    <source>
        <dbReference type="ARBA" id="ARBA00022723"/>
    </source>
</evidence>
<dbReference type="Pfam" id="PF00246">
    <property type="entry name" value="Peptidase_M14"/>
    <property type="match status" value="2"/>
</dbReference>
<keyword evidence="8" id="KW-0325">Glycoprotein</keyword>
<dbReference type="InterPro" id="IPR000834">
    <property type="entry name" value="Peptidase_M14"/>
</dbReference>
<gene>
    <name evidence="13" type="ORF">OVA965_LOCUS23005</name>
    <name evidence="14" type="ORF">TMI583_LOCUS23722</name>
</gene>
<keyword evidence="7" id="KW-0862">Zinc</keyword>
<dbReference type="InterPro" id="IPR057246">
    <property type="entry name" value="CARBOXYPEPT_ZN_1"/>
</dbReference>
<evidence type="ECO:0000256" key="8">
    <source>
        <dbReference type="ARBA" id="ARBA00023180"/>
    </source>
</evidence>
<evidence type="ECO:0000256" key="9">
    <source>
        <dbReference type="PROSITE-ProRule" id="PRU01379"/>
    </source>
</evidence>
<dbReference type="GO" id="GO:0016485">
    <property type="term" value="P:protein processing"/>
    <property type="evidence" value="ECO:0007669"/>
    <property type="project" value="TreeGrafter"/>
</dbReference>
<protein>
    <recommendedName>
        <fullName evidence="12">Peptidase M14 domain-containing protein</fullName>
    </recommendedName>
</protein>
<organism evidence="14 15">
    <name type="scientific">Didymodactylos carnosus</name>
    <dbReference type="NCBI Taxonomy" id="1234261"/>
    <lineage>
        <taxon>Eukaryota</taxon>
        <taxon>Metazoa</taxon>
        <taxon>Spiralia</taxon>
        <taxon>Gnathifera</taxon>
        <taxon>Rotifera</taxon>
        <taxon>Eurotatoria</taxon>
        <taxon>Bdelloidea</taxon>
        <taxon>Philodinida</taxon>
        <taxon>Philodinidae</taxon>
        <taxon>Didymodactylos</taxon>
    </lineage>
</organism>
<dbReference type="GO" id="GO:0005615">
    <property type="term" value="C:extracellular space"/>
    <property type="evidence" value="ECO:0007669"/>
    <property type="project" value="TreeGrafter"/>
</dbReference>
<evidence type="ECO:0000313" key="14">
    <source>
        <dbReference type="EMBL" id="CAF3991121.1"/>
    </source>
</evidence>
<feature type="chain" id="PRO_5036273708" description="Peptidase M14 domain-containing protein" evidence="11">
    <location>
        <begin position="22"/>
        <end position="998"/>
    </location>
</feature>
<dbReference type="PRINTS" id="PR00765">
    <property type="entry name" value="CRBOXYPTASEA"/>
</dbReference>
<feature type="active site" description="Proton donor/acceptor" evidence="9">
    <location>
        <position position="313"/>
    </location>
</feature>
<keyword evidence="3" id="KW-0121">Carboxypeptidase</keyword>
<name>A0A8S2NBV6_9BILA</name>
<dbReference type="AlphaFoldDB" id="A0A8S2NBV6"/>
<evidence type="ECO:0000313" key="13">
    <source>
        <dbReference type="EMBL" id="CAF1179851.1"/>
    </source>
</evidence>
<proteinExistence type="inferred from homology"/>
<dbReference type="Gene3D" id="3.40.630.10">
    <property type="entry name" value="Zn peptidases"/>
    <property type="match status" value="2"/>
</dbReference>
<sequence length="998" mass="114582">MLFFLHSIYFLFVFFLTFSYSIRSPLKVEKDSTVYQFLDHYHHYTELEQLLQTWSKNYSKISQLISIGKSVKERNLYVYRLSSSIIDDQIVDDSNNIEQLLKPKFKFIANMHGDETIGREMMLALIYYLLLNVKSDERVSRLLTNTDIYIMPTMNPDGFEHSTEGMCESDTNSGRGNENGVDLNRDFPSQFDNVLTTDLFSNRQPETIAIMKWILKENFVLSGNLHGGEIVASYPYDETAHHIASTYGTTPDDSLFRHLARVYSNKHLKMHFGNSCTEHFPEGITNGAKWYDVAGGMQDFNYLYSNTFEITFELSCCKYPLAGTVLTQEWDNNKEALLSYIELVHMGVKGFIRDSTTHTGISGALIQIEGILHPIRSVSHGVYWRLLLPGLYNITVTASGYKPQSQMLINITNDNVTRLDFNLIQILSITTISNDNLNILSNYTNILMSNDSILKANFLKTFIEPSISTFHYHNYVQLVNQLKLLNQKYPNITSLYTIGKSVQNRDLWVIVVSDQPLIHEPGEPEFKYVANIHGDEAVGRELLLLFIEYLCINYQHNDYITRLVDNVRIHIMVSMNPDGFEAEYSQQDAINTDNYINDKGRDNANNIDLNRDFPSVNLTANNQKLNSAIIDNKQIPNRFNNLNSKHLEPEVRAVMHWSIVYPFVLSANLHGGAIVANYPYDINLENKDGIYSETADDSTFQMLARTYSQAHATMYKGNSCVQFKDGITNGASWYVIDGGMQDWNYAYTNDFEITIELSCIKYPSETDLKSYWNDNKGALLTFVTQVLYGIRGFVYDIKTKMPLAGAVIHVHGIKHNVTTYRDGDFWRLLVSGTYNVTAERFGYLSVTKENIHVINSSSTFIEFYLTRTDSIENVSSLSPDSKEQQQTFYQRIKHFVLHETIFLFIVGICALLLSICLILCVSCLRCKQLLKKRRELRRYEALSTDISQEFEFRTKKETPIDRMRNIFSKSQTKDGALQLLTANSDSDEDTVFTYRNLP</sequence>
<dbReference type="Proteomes" id="UP000677228">
    <property type="component" value="Unassembled WGS sequence"/>
</dbReference>
<evidence type="ECO:0000256" key="7">
    <source>
        <dbReference type="ARBA" id="ARBA00022833"/>
    </source>
</evidence>
<comment type="cofactor">
    <cofactor evidence="1">
        <name>Zn(2+)</name>
        <dbReference type="ChEBI" id="CHEBI:29105"/>
    </cofactor>
</comment>
<comment type="similarity">
    <text evidence="2 9">Belongs to the peptidase M14 family.</text>
</comment>
<dbReference type="PANTHER" id="PTHR11532">
    <property type="entry name" value="PROTEASE M14 CARBOXYPEPTIDASE"/>
    <property type="match status" value="1"/>
</dbReference>
<evidence type="ECO:0000256" key="2">
    <source>
        <dbReference type="ARBA" id="ARBA00005988"/>
    </source>
</evidence>
<dbReference type="Proteomes" id="UP000682733">
    <property type="component" value="Unassembled WGS sequence"/>
</dbReference>
<dbReference type="GO" id="GO:0004181">
    <property type="term" value="F:metallocarboxypeptidase activity"/>
    <property type="evidence" value="ECO:0007669"/>
    <property type="project" value="InterPro"/>
</dbReference>
<accession>A0A8S2NBV6</accession>
<dbReference type="InterPro" id="IPR008969">
    <property type="entry name" value="CarboxyPept-like_regulatory"/>
</dbReference>
<dbReference type="EMBL" id="CAJOBA010034736">
    <property type="protein sequence ID" value="CAF3991121.1"/>
    <property type="molecule type" value="Genomic_DNA"/>
</dbReference>
<feature type="domain" description="Peptidase M14" evidence="12">
    <location>
        <begin position="40"/>
        <end position="344"/>
    </location>
</feature>
<dbReference type="PROSITE" id="PS00133">
    <property type="entry name" value="CARBOXYPEPT_ZN_2"/>
    <property type="match status" value="2"/>
</dbReference>
<dbReference type="SMART" id="SM00631">
    <property type="entry name" value="Zn_pept"/>
    <property type="match status" value="2"/>
</dbReference>
<dbReference type="InterPro" id="IPR057247">
    <property type="entry name" value="CARBOXYPEPT_ZN_2"/>
</dbReference>
<dbReference type="Pfam" id="PF13620">
    <property type="entry name" value="CarboxypepD_reg"/>
    <property type="match status" value="2"/>
</dbReference>
<reference evidence="14" key="1">
    <citation type="submission" date="2021-02" db="EMBL/GenBank/DDBJ databases">
        <authorList>
            <person name="Nowell W R."/>
        </authorList>
    </citation>
    <scope>NUCLEOTIDE SEQUENCE</scope>
</reference>
<dbReference type="CDD" id="cd11308">
    <property type="entry name" value="Peptidase_M14NE-CP-C_like"/>
    <property type="match status" value="2"/>
</dbReference>
<evidence type="ECO:0000313" key="15">
    <source>
        <dbReference type="Proteomes" id="UP000682733"/>
    </source>
</evidence>
<keyword evidence="5" id="KW-0479">Metal-binding</keyword>
<evidence type="ECO:0000256" key="4">
    <source>
        <dbReference type="ARBA" id="ARBA00022670"/>
    </source>
</evidence>
<keyword evidence="4" id="KW-0645">Protease</keyword>